<dbReference type="InterPro" id="IPR036291">
    <property type="entry name" value="NAD(P)-bd_dom_sf"/>
</dbReference>
<dbReference type="EMBL" id="CAJPDR010000411">
    <property type="protein sequence ID" value="CAF9935554.1"/>
    <property type="molecule type" value="Genomic_DNA"/>
</dbReference>
<evidence type="ECO:0000313" key="5">
    <source>
        <dbReference type="Proteomes" id="UP000664203"/>
    </source>
</evidence>
<dbReference type="PANTHER" id="PTHR43245">
    <property type="entry name" value="BIFUNCTIONAL POLYMYXIN RESISTANCE PROTEIN ARNA"/>
    <property type="match status" value="1"/>
</dbReference>
<evidence type="ECO:0000256" key="2">
    <source>
        <dbReference type="ARBA" id="ARBA00023002"/>
    </source>
</evidence>
<dbReference type="Pfam" id="PF01073">
    <property type="entry name" value="3Beta_HSD"/>
    <property type="match status" value="1"/>
</dbReference>
<reference evidence="4" key="1">
    <citation type="submission" date="2021-03" db="EMBL/GenBank/DDBJ databases">
        <authorList>
            <person name="Tagirdzhanova G."/>
        </authorList>
    </citation>
    <scope>NUCLEOTIDE SEQUENCE</scope>
</reference>
<dbReference type="Gene3D" id="3.40.50.720">
    <property type="entry name" value="NAD(P)-binding Rossmann-like Domain"/>
    <property type="match status" value="1"/>
</dbReference>
<dbReference type="InterPro" id="IPR002225">
    <property type="entry name" value="3Beta_OHSteriod_DH/Estase"/>
</dbReference>
<name>A0A8H3G2U9_9LECA</name>
<dbReference type="OrthoDB" id="10058185at2759"/>
<dbReference type="Proteomes" id="UP000664203">
    <property type="component" value="Unassembled WGS sequence"/>
</dbReference>
<evidence type="ECO:0000256" key="1">
    <source>
        <dbReference type="ARBA" id="ARBA00009219"/>
    </source>
</evidence>
<feature type="domain" description="3-beta hydroxysteroid dehydrogenase/isomerase" evidence="3">
    <location>
        <begin position="70"/>
        <end position="256"/>
    </location>
</feature>
<dbReference type="InterPro" id="IPR050177">
    <property type="entry name" value="Lipid_A_modif_metabolic_enz"/>
</dbReference>
<dbReference type="AlphaFoldDB" id="A0A8H3G2U9"/>
<evidence type="ECO:0000313" key="4">
    <source>
        <dbReference type="EMBL" id="CAF9935554.1"/>
    </source>
</evidence>
<organism evidence="4 5">
    <name type="scientific">Alectoria fallacina</name>
    <dbReference type="NCBI Taxonomy" id="1903189"/>
    <lineage>
        <taxon>Eukaryota</taxon>
        <taxon>Fungi</taxon>
        <taxon>Dikarya</taxon>
        <taxon>Ascomycota</taxon>
        <taxon>Pezizomycotina</taxon>
        <taxon>Lecanoromycetes</taxon>
        <taxon>OSLEUM clade</taxon>
        <taxon>Lecanoromycetidae</taxon>
        <taxon>Lecanorales</taxon>
        <taxon>Lecanorineae</taxon>
        <taxon>Parmeliaceae</taxon>
        <taxon>Alectoria</taxon>
    </lineage>
</organism>
<dbReference type="SUPFAM" id="SSF51735">
    <property type="entry name" value="NAD(P)-binding Rossmann-fold domains"/>
    <property type="match status" value="1"/>
</dbReference>
<proteinExistence type="inferred from homology"/>
<keyword evidence="5" id="KW-1185">Reference proteome</keyword>
<dbReference type="GO" id="GO:0006694">
    <property type="term" value="P:steroid biosynthetic process"/>
    <property type="evidence" value="ECO:0007669"/>
    <property type="project" value="InterPro"/>
</dbReference>
<keyword evidence="2" id="KW-0560">Oxidoreductase</keyword>
<sequence>MHPEVGPVLVVGGCGFLGHHIVSRLRQSPSLDIWVLDLDTEHNRFPHTANNNPHCLSQLLTEHPDFATRKALYDKVNISGTQNLIECAGKSGSVKAFIYTSSASVVHDSINDLFEADESLPVLQFPQQTEIYSHTKGVAEKIVLAANRQYGAMLTTAIRPASMFGERDPGWLPNLLNLYKTGKTNIQLGNNSAKIDLLYVGNSADAHILAAETLYKMHADTPYSERVDGEAFFVTNDEPYRFWDFARAVWVAAGDRSDPKRVWVVPKTLGLSMATVAEWIFWLVFWGTKEPKLTRRKIKRTCMNRTFRIDKAKSRLGYHPEVSVKQGIEKGAKWFQEAGAQDKGKKTI</sequence>
<comment type="caution">
    <text evidence="4">The sequence shown here is derived from an EMBL/GenBank/DDBJ whole genome shotgun (WGS) entry which is preliminary data.</text>
</comment>
<dbReference type="PANTHER" id="PTHR43245:SF51">
    <property type="entry name" value="SHORT CHAIN DEHYDROGENASE_REDUCTASE FAMILY 42E, MEMBER 2"/>
    <property type="match status" value="1"/>
</dbReference>
<evidence type="ECO:0000259" key="3">
    <source>
        <dbReference type="Pfam" id="PF01073"/>
    </source>
</evidence>
<accession>A0A8H3G2U9</accession>
<comment type="similarity">
    <text evidence="1">Belongs to the 3-beta-HSD family.</text>
</comment>
<gene>
    <name evidence="4" type="primary">ERG26_2</name>
    <name evidence="4" type="ORF">ALECFALPRED_006473</name>
</gene>
<protein>
    <submittedName>
        <fullName evidence="4">Erg26, C-3 sterol dehydrogenase</fullName>
    </submittedName>
</protein>
<dbReference type="GO" id="GO:0016616">
    <property type="term" value="F:oxidoreductase activity, acting on the CH-OH group of donors, NAD or NADP as acceptor"/>
    <property type="evidence" value="ECO:0007669"/>
    <property type="project" value="InterPro"/>
</dbReference>